<gene>
    <name evidence="2" type="ORF">SNE40_004511</name>
</gene>
<reference evidence="2 3" key="1">
    <citation type="submission" date="2024-01" db="EMBL/GenBank/DDBJ databases">
        <title>The genome of the rayed Mediterranean limpet Patella caerulea (Linnaeus, 1758).</title>
        <authorList>
            <person name="Anh-Thu Weber A."/>
            <person name="Halstead-Nussloch G."/>
        </authorList>
    </citation>
    <scope>NUCLEOTIDE SEQUENCE [LARGE SCALE GENOMIC DNA]</scope>
    <source>
        <strain evidence="2">AATW-2023a</strain>
        <tissue evidence="2">Whole specimen</tissue>
    </source>
</reference>
<evidence type="ECO:0000259" key="1">
    <source>
        <dbReference type="Pfam" id="PF08719"/>
    </source>
</evidence>
<dbReference type="Gene3D" id="1.10.357.40">
    <property type="entry name" value="YbiA-like"/>
    <property type="match status" value="1"/>
</dbReference>
<dbReference type="InterPro" id="IPR012816">
    <property type="entry name" value="NADAR"/>
</dbReference>
<sequence length="175" mass="20136">MATSTAEGLSSGKEKFHFFWQSHSVFSQWYPAGFSVNNINYSSAEQYMMHQKAVLFKDHESADKIMKTKDPKTQKALGRKVKNFDGKLWNENCVDIVKRGNLAKFSQHEEFKEVMLSTYPKILVEASPHDQIWGIGLKEDNPLAWDQNTWCGKNLLGFALTEVRDQLMKENVSKK</sequence>
<dbReference type="EMBL" id="JAZGQO010000003">
    <property type="protein sequence ID" value="KAK6188310.1"/>
    <property type="molecule type" value="Genomic_DNA"/>
</dbReference>
<dbReference type="CDD" id="cd15457">
    <property type="entry name" value="NADAR"/>
    <property type="match status" value="1"/>
</dbReference>
<name>A0AAN8K9L2_PATCE</name>
<dbReference type="AlphaFoldDB" id="A0AAN8K9L2"/>
<proteinExistence type="predicted"/>
<dbReference type="InterPro" id="IPR037238">
    <property type="entry name" value="YbiA-like_sf"/>
</dbReference>
<dbReference type="Proteomes" id="UP001347796">
    <property type="component" value="Unassembled WGS sequence"/>
</dbReference>
<evidence type="ECO:0000313" key="2">
    <source>
        <dbReference type="EMBL" id="KAK6188310.1"/>
    </source>
</evidence>
<evidence type="ECO:0000313" key="3">
    <source>
        <dbReference type="Proteomes" id="UP001347796"/>
    </source>
</evidence>
<keyword evidence="3" id="KW-1185">Reference proteome</keyword>
<organism evidence="2 3">
    <name type="scientific">Patella caerulea</name>
    <name type="common">Rayed Mediterranean limpet</name>
    <dbReference type="NCBI Taxonomy" id="87958"/>
    <lineage>
        <taxon>Eukaryota</taxon>
        <taxon>Metazoa</taxon>
        <taxon>Spiralia</taxon>
        <taxon>Lophotrochozoa</taxon>
        <taxon>Mollusca</taxon>
        <taxon>Gastropoda</taxon>
        <taxon>Patellogastropoda</taxon>
        <taxon>Patelloidea</taxon>
        <taxon>Patellidae</taxon>
        <taxon>Patella</taxon>
    </lineage>
</organism>
<accession>A0AAN8K9L2</accession>
<dbReference type="SUPFAM" id="SSF143990">
    <property type="entry name" value="YbiA-like"/>
    <property type="match status" value="1"/>
</dbReference>
<protein>
    <recommendedName>
        <fullName evidence="1">NADAR domain-containing protein</fullName>
    </recommendedName>
</protein>
<comment type="caution">
    <text evidence="2">The sequence shown here is derived from an EMBL/GenBank/DDBJ whole genome shotgun (WGS) entry which is preliminary data.</text>
</comment>
<dbReference type="Pfam" id="PF08719">
    <property type="entry name" value="NADAR"/>
    <property type="match status" value="1"/>
</dbReference>
<dbReference type="NCBIfam" id="TIGR02464">
    <property type="entry name" value="ribofla_fusion"/>
    <property type="match status" value="1"/>
</dbReference>
<feature type="domain" description="NADAR" evidence="1">
    <location>
        <begin position="18"/>
        <end position="167"/>
    </location>
</feature>